<evidence type="ECO:0000256" key="5">
    <source>
        <dbReference type="ARBA" id="ARBA00023002"/>
    </source>
</evidence>
<comment type="caution">
    <text evidence="9">The sequence shown here is derived from an EMBL/GenBank/DDBJ whole genome shotgun (WGS) entry which is preliminary data.</text>
</comment>
<dbReference type="InterPro" id="IPR002938">
    <property type="entry name" value="FAD-bd"/>
</dbReference>
<keyword evidence="7" id="KW-1133">Transmembrane helix</keyword>
<comment type="similarity">
    <text evidence="2">Belongs to the paxM FAD-dependent monooxygenase family.</text>
</comment>
<proteinExistence type="inferred from homology"/>
<keyword evidence="3" id="KW-0285">Flavoprotein</keyword>
<evidence type="ECO:0000256" key="1">
    <source>
        <dbReference type="ARBA" id="ARBA00001974"/>
    </source>
</evidence>
<gene>
    <name evidence="9" type="ORF">QQZ08_002041</name>
</gene>
<dbReference type="SUPFAM" id="SSF51905">
    <property type="entry name" value="FAD/NAD(P)-binding domain"/>
    <property type="match status" value="1"/>
</dbReference>
<evidence type="ECO:0000256" key="7">
    <source>
        <dbReference type="SAM" id="Phobius"/>
    </source>
</evidence>
<evidence type="ECO:0000313" key="10">
    <source>
        <dbReference type="Proteomes" id="UP001498421"/>
    </source>
</evidence>
<feature type="domain" description="FAD-binding" evidence="8">
    <location>
        <begin position="8"/>
        <end position="342"/>
    </location>
</feature>
<protein>
    <recommendedName>
        <fullName evidence="8">FAD-binding domain-containing protein</fullName>
    </recommendedName>
</protein>
<dbReference type="Pfam" id="PF01494">
    <property type="entry name" value="FAD_binding_3"/>
    <property type="match status" value="1"/>
</dbReference>
<keyword evidence="4" id="KW-0274">FAD</keyword>
<comment type="cofactor">
    <cofactor evidence="1">
        <name>FAD</name>
        <dbReference type="ChEBI" id="CHEBI:57692"/>
    </cofactor>
</comment>
<keyword evidence="7" id="KW-0472">Membrane</keyword>
<evidence type="ECO:0000313" key="9">
    <source>
        <dbReference type="EMBL" id="KAK7431270.1"/>
    </source>
</evidence>
<evidence type="ECO:0000256" key="2">
    <source>
        <dbReference type="ARBA" id="ARBA00007992"/>
    </source>
</evidence>
<evidence type="ECO:0000256" key="4">
    <source>
        <dbReference type="ARBA" id="ARBA00022827"/>
    </source>
</evidence>
<dbReference type="PANTHER" id="PTHR13789">
    <property type="entry name" value="MONOOXYGENASE"/>
    <property type="match status" value="1"/>
</dbReference>
<dbReference type="InterPro" id="IPR036188">
    <property type="entry name" value="FAD/NAD-bd_sf"/>
</dbReference>
<keyword evidence="7" id="KW-0812">Transmembrane</keyword>
<sequence>MTESTRLRIAIIGAGIAGLGAAIALKDHPSIDAQIYEQADELREIGASIALGPNGLRTLERLGVSNALDESIAFRNKSGYPMIYRHWKTNEIVSVDTHRGHVDPRHRTARFYRAHLQQALLQHVDPSTIHLNKGFKFVKLDNATNKLVISFTDDTTATVDLLLGADGIHSPVRTSFVPTSGTVWTGRIAFRSVFPISHLSNVSEVPDEATHYWGPDRTFFVSKLGKDLFTTVGSYDSDPYAPDAAYTASKWNTEGDVNTLKEQYKDWSLQIRSIIDAIPYTRVYPNVAAHGLDTWVLGNGKVTLAGDAAHAHGGAFAAGGSLALDDAWAFGASIRHVFPENAIKLPSDKDLATALKLYERTRKAHTDRLIKIVHEGNKKKVERLGQTETDEELRARMKSRVDPSWIHEHDVAAVFQQAHDSLLGGKEEAWL</sequence>
<dbReference type="Proteomes" id="UP001498421">
    <property type="component" value="Unassembled WGS sequence"/>
</dbReference>
<accession>A0ABR1IDX4</accession>
<dbReference type="SUPFAM" id="SSF54373">
    <property type="entry name" value="FAD-linked reductases, C-terminal domain"/>
    <property type="match status" value="1"/>
</dbReference>
<keyword evidence="10" id="KW-1185">Reference proteome</keyword>
<dbReference type="PRINTS" id="PR00420">
    <property type="entry name" value="RNGMNOXGNASE"/>
</dbReference>
<keyword evidence="5" id="KW-0560">Oxidoreductase</keyword>
<evidence type="ECO:0000259" key="8">
    <source>
        <dbReference type="Pfam" id="PF01494"/>
    </source>
</evidence>
<name>A0ABR1IDX4_9HYPO</name>
<dbReference type="EMBL" id="JAZAVK010000012">
    <property type="protein sequence ID" value="KAK7431270.1"/>
    <property type="molecule type" value="Genomic_DNA"/>
</dbReference>
<keyword evidence="6" id="KW-0503">Monooxygenase</keyword>
<reference evidence="9 10" key="1">
    <citation type="journal article" date="2025" name="Microbiol. Resour. Announc.">
        <title>Draft genome sequences for Neonectria magnoliae and Neonectria punicea, canker pathogens of Liriodendron tulipifera and Acer saccharum in West Virginia.</title>
        <authorList>
            <person name="Petronek H.M."/>
            <person name="Kasson M.T."/>
            <person name="Metheny A.M."/>
            <person name="Stauder C.M."/>
            <person name="Lovett B."/>
            <person name="Lynch S.C."/>
            <person name="Garnas J.R."/>
            <person name="Kasson L.R."/>
            <person name="Stajich J.E."/>
        </authorList>
    </citation>
    <scope>NUCLEOTIDE SEQUENCE [LARGE SCALE GENOMIC DNA]</scope>
    <source>
        <strain evidence="9 10">NRRL 64651</strain>
    </source>
</reference>
<dbReference type="PANTHER" id="PTHR13789:SF318">
    <property type="entry name" value="GERANYLGERANYL DIPHOSPHATE REDUCTASE"/>
    <property type="match status" value="1"/>
</dbReference>
<dbReference type="InterPro" id="IPR050493">
    <property type="entry name" value="FAD-dep_Monooxygenase_BioMet"/>
</dbReference>
<feature type="transmembrane region" description="Helical" evidence="7">
    <location>
        <begin position="7"/>
        <end position="25"/>
    </location>
</feature>
<dbReference type="Gene3D" id="3.50.50.60">
    <property type="entry name" value="FAD/NAD(P)-binding domain"/>
    <property type="match status" value="1"/>
</dbReference>
<evidence type="ECO:0000256" key="6">
    <source>
        <dbReference type="ARBA" id="ARBA00023033"/>
    </source>
</evidence>
<organism evidence="9 10">
    <name type="scientific">Neonectria magnoliae</name>
    <dbReference type="NCBI Taxonomy" id="2732573"/>
    <lineage>
        <taxon>Eukaryota</taxon>
        <taxon>Fungi</taxon>
        <taxon>Dikarya</taxon>
        <taxon>Ascomycota</taxon>
        <taxon>Pezizomycotina</taxon>
        <taxon>Sordariomycetes</taxon>
        <taxon>Hypocreomycetidae</taxon>
        <taxon>Hypocreales</taxon>
        <taxon>Nectriaceae</taxon>
        <taxon>Neonectria</taxon>
    </lineage>
</organism>
<evidence type="ECO:0000256" key="3">
    <source>
        <dbReference type="ARBA" id="ARBA00022630"/>
    </source>
</evidence>